<evidence type="ECO:0000256" key="3">
    <source>
        <dbReference type="ARBA" id="ARBA00022512"/>
    </source>
</evidence>
<dbReference type="Proteomes" id="UP000521872">
    <property type="component" value="Unassembled WGS sequence"/>
</dbReference>
<reference evidence="7 8" key="1">
    <citation type="submission" date="2019-12" db="EMBL/GenBank/DDBJ databases">
        <authorList>
            <person name="Floudas D."/>
            <person name="Bentzer J."/>
            <person name="Ahren D."/>
            <person name="Johansson T."/>
            <person name="Persson P."/>
            <person name="Tunlid A."/>
        </authorList>
    </citation>
    <scope>NUCLEOTIDE SEQUENCE [LARGE SCALE GENOMIC DNA]</scope>
    <source>
        <strain evidence="7 8">CBS 102.39</strain>
    </source>
</reference>
<name>A0A8H4VMU3_9AGAR</name>
<evidence type="ECO:0000313" key="7">
    <source>
        <dbReference type="EMBL" id="KAF4615402.1"/>
    </source>
</evidence>
<dbReference type="InterPro" id="IPR001338">
    <property type="entry name" value="Class_I_Hydrophobin"/>
</dbReference>
<dbReference type="GO" id="GO:0009277">
    <property type="term" value="C:fungal-type cell wall"/>
    <property type="evidence" value="ECO:0007669"/>
    <property type="project" value="InterPro"/>
</dbReference>
<accession>A0A8H4VMU3</accession>
<evidence type="ECO:0000256" key="6">
    <source>
        <dbReference type="RuleBase" id="RU365009"/>
    </source>
</evidence>
<protein>
    <recommendedName>
        <fullName evidence="6">Hydrophobin</fullName>
    </recommendedName>
</protein>
<evidence type="ECO:0000256" key="5">
    <source>
        <dbReference type="ARBA" id="ARBA00023157"/>
    </source>
</evidence>
<comment type="caution">
    <text evidence="7">The sequence shown here is derived from an EMBL/GenBank/DDBJ whole genome shotgun (WGS) entry which is preliminary data.</text>
</comment>
<evidence type="ECO:0000256" key="4">
    <source>
        <dbReference type="ARBA" id="ARBA00022525"/>
    </source>
</evidence>
<evidence type="ECO:0000256" key="1">
    <source>
        <dbReference type="ARBA" id="ARBA00004191"/>
    </source>
</evidence>
<gene>
    <name evidence="7" type="ORF">D9613_002677</name>
</gene>
<feature type="chain" id="PRO_5034645268" description="Hydrophobin" evidence="6">
    <location>
        <begin position="19"/>
        <end position="108"/>
    </location>
</feature>
<comment type="subcellular location">
    <subcellularLocation>
        <location evidence="1 6">Secreted</location>
        <location evidence="1 6">Cell wall</location>
    </subcellularLocation>
</comment>
<keyword evidence="5 6" id="KW-1015">Disulfide bond</keyword>
<feature type="signal peptide" evidence="6">
    <location>
        <begin position="1"/>
        <end position="18"/>
    </location>
</feature>
<evidence type="ECO:0000313" key="8">
    <source>
        <dbReference type="Proteomes" id="UP000521872"/>
    </source>
</evidence>
<dbReference type="CDD" id="cd23507">
    <property type="entry name" value="hydrophobin_I"/>
    <property type="match status" value="1"/>
</dbReference>
<dbReference type="SMART" id="SM00075">
    <property type="entry name" value="HYDRO"/>
    <property type="match status" value="1"/>
</dbReference>
<dbReference type="EMBL" id="JAACJL010000044">
    <property type="protein sequence ID" value="KAF4615402.1"/>
    <property type="molecule type" value="Genomic_DNA"/>
</dbReference>
<evidence type="ECO:0000256" key="2">
    <source>
        <dbReference type="ARBA" id="ARBA00010446"/>
    </source>
</evidence>
<keyword evidence="3 6" id="KW-0134">Cell wall</keyword>
<dbReference type="AlphaFoldDB" id="A0A8H4VMU3"/>
<keyword evidence="8" id="KW-1185">Reference proteome</keyword>
<keyword evidence="4 6" id="KW-0964">Secreted</keyword>
<dbReference type="GO" id="GO:0005199">
    <property type="term" value="F:structural constituent of cell wall"/>
    <property type="evidence" value="ECO:0007669"/>
    <property type="project" value="InterPro"/>
</dbReference>
<keyword evidence="6" id="KW-0732">Signal</keyword>
<proteinExistence type="inferred from homology"/>
<dbReference type="OrthoDB" id="4225815at2759"/>
<organism evidence="7 8">
    <name type="scientific">Agrocybe pediades</name>
    <dbReference type="NCBI Taxonomy" id="84607"/>
    <lineage>
        <taxon>Eukaryota</taxon>
        <taxon>Fungi</taxon>
        <taxon>Dikarya</taxon>
        <taxon>Basidiomycota</taxon>
        <taxon>Agaricomycotina</taxon>
        <taxon>Agaricomycetes</taxon>
        <taxon>Agaricomycetidae</taxon>
        <taxon>Agaricales</taxon>
        <taxon>Agaricineae</taxon>
        <taxon>Strophariaceae</taxon>
        <taxon>Agrocybe</taxon>
    </lineage>
</organism>
<dbReference type="Pfam" id="PF01185">
    <property type="entry name" value="Hydrophobin"/>
    <property type="match status" value="1"/>
</dbReference>
<sequence length="108" mass="10734">MVSFKSLFVLSLSAIAFSSPLVGRTDSNPCNSGSLSCCNEFVSPTSSGATAVTGLLGIVLQGLDGLVGLQCTNVLVAGTSCQQQTACCTGNTFNGLVALGCNPIGVGL</sequence>
<comment type="similarity">
    <text evidence="2 6">Belongs to the fungal hydrophobin family.</text>
</comment>